<proteinExistence type="predicted"/>
<keyword evidence="2" id="KW-1185">Reference proteome</keyword>
<evidence type="ECO:0000256" key="1">
    <source>
        <dbReference type="SAM" id="SignalP"/>
    </source>
</evidence>
<dbReference type="Proteomes" id="UP000887566">
    <property type="component" value="Unplaced"/>
</dbReference>
<evidence type="ECO:0000313" key="2">
    <source>
        <dbReference type="Proteomes" id="UP000887566"/>
    </source>
</evidence>
<reference evidence="3" key="1">
    <citation type="submission" date="2022-11" db="UniProtKB">
        <authorList>
            <consortium name="WormBaseParasite"/>
        </authorList>
    </citation>
    <scope>IDENTIFICATION</scope>
</reference>
<feature type="signal peptide" evidence="1">
    <location>
        <begin position="1"/>
        <end position="26"/>
    </location>
</feature>
<sequence>MPSYSATFKGIYLLTIIPSLLIFVEAQQQSLVFRSCSDVATRGVGYNYIKYSGSVGSVWARPFSLSPSSTTSGVIFNQTVAQLPQVPSPIAGQLTVPLLIRQNFTEDKWYLVCAQANNTDCSKCDVVFRQNCQNPSFGRSFIDFTVTKNNPGYDRVGITVIWQSARGVLIPFDYIVQVEVKWSPFFCANQPFYSSLSVTGLQCGRPSTSRAYSVKYGDPFALSGMTFDQIAESVATMFTVSITVELQIGDTVRRLYPGTNIQDSYVISLPQTSFARYANNQQVLPLLIPFENTDTDFDALRTCTQIDQNVEKANGTTTTITPAPQQSAHRFNVNNVLVQVGIIAFMYHKLQL</sequence>
<name>A0A914VIL5_9BILA</name>
<accession>A0A914VIL5</accession>
<dbReference type="AlphaFoldDB" id="A0A914VIL5"/>
<organism evidence="2 3">
    <name type="scientific">Plectus sambesii</name>
    <dbReference type="NCBI Taxonomy" id="2011161"/>
    <lineage>
        <taxon>Eukaryota</taxon>
        <taxon>Metazoa</taxon>
        <taxon>Ecdysozoa</taxon>
        <taxon>Nematoda</taxon>
        <taxon>Chromadorea</taxon>
        <taxon>Plectida</taxon>
        <taxon>Plectina</taxon>
        <taxon>Plectoidea</taxon>
        <taxon>Plectidae</taxon>
        <taxon>Plectus</taxon>
    </lineage>
</organism>
<evidence type="ECO:0000313" key="3">
    <source>
        <dbReference type="WBParaSite" id="PSAMB.scaffold204size66058.g3267.t1"/>
    </source>
</evidence>
<feature type="chain" id="PRO_5037986215" evidence="1">
    <location>
        <begin position="27"/>
        <end position="352"/>
    </location>
</feature>
<protein>
    <submittedName>
        <fullName evidence="3">Uncharacterized protein</fullName>
    </submittedName>
</protein>
<keyword evidence="1" id="KW-0732">Signal</keyword>
<dbReference type="WBParaSite" id="PSAMB.scaffold204size66058.g3267.t1">
    <property type="protein sequence ID" value="PSAMB.scaffold204size66058.g3267.t1"/>
    <property type="gene ID" value="PSAMB.scaffold204size66058.g3267"/>
</dbReference>